<evidence type="ECO:0000313" key="3">
    <source>
        <dbReference type="Proteomes" id="UP000685013"/>
    </source>
</evidence>
<sequence length="106" mass="12225">MYKTCNILHSHSEIDISSHFLPDSRNTPQMASRPHTKIKGTPPILEKTIKNHKRCITGKPGETSRAVIEVGKEMESDREREDGYGEEREKRLTMYAVVEWRMILAT</sequence>
<dbReference type="AlphaFoldDB" id="A0AAV6P084"/>
<dbReference type="EMBL" id="JAGKQH010000003">
    <property type="protein sequence ID" value="KAG6604083.1"/>
    <property type="molecule type" value="Genomic_DNA"/>
</dbReference>
<protein>
    <submittedName>
        <fullName evidence="2">Uncharacterized protein</fullName>
    </submittedName>
</protein>
<proteinExistence type="predicted"/>
<name>A0AAV6P084_9ROSI</name>
<feature type="non-terminal residue" evidence="2">
    <location>
        <position position="1"/>
    </location>
</feature>
<evidence type="ECO:0000256" key="1">
    <source>
        <dbReference type="SAM" id="MobiDB-lite"/>
    </source>
</evidence>
<reference evidence="2 3" key="1">
    <citation type="journal article" date="2021" name="Hortic Res">
        <title>The domestication of Cucurbita argyrosperma as revealed by the genome of its wild relative.</title>
        <authorList>
            <person name="Barrera-Redondo J."/>
            <person name="Sanchez-de la Vega G."/>
            <person name="Aguirre-Liguori J.A."/>
            <person name="Castellanos-Morales G."/>
            <person name="Gutierrez-Guerrero Y.T."/>
            <person name="Aguirre-Dugua X."/>
            <person name="Aguirre-Planter E."/>
            <person name="Tenaillon M.I."/>
            <person name="Lira-Saade R."/>
            <person name="Eguiarte L.E."/>
        </authorList>
    </citation>
    <scope>NUCLEOTIDE SEQUENCE [LARGE SCALE GENOMIC DNA]</scope>
    <source>
        <strain evidence="2">JBR-2021</strain>
    </source>
</reference>
<keyword evidence="3" id="KW-1185">Reference proteome</keyword>
<accession>A0AAV6P084</accession>
<feature type="region of interest" description="Disordered" evidence="1">
    <location>
        <begin position="19"/>
        <end position="41"/>
    </location>
</feature>
<comment type="caution">
    <text evidence="2">The sequence shown here is derived from an EMBL/GenBank/DDBJ whole genome shotgun (WGS) entry which is preliminary data.</text>
</comment>
<organism evidence="2 3">
    <name type="scientific">Cucurbita argyrosperma subsp. sororia</name>
    <dbReference type="NCBI Taxonomy" id="37648"/>
    <lineage>
        <taxon>Eukaryota</taxon>
        <taxon>Viridiplantae</taxon>
        <taxon>Streptophyta</taxon>
        <taxon>Embryophyta</taxon>
        <taxon>Tracheophyta</taxon>
        <taxon>Spermatophyta</taxon>
        <taxon>Magnoliopsida</taxon>
        <taxon>eudicotyledons</taxon>
        <taxon>Gunneridae</taxon>
        <taxon>Pentapetalae</taxon>
        <taxon>rosids</taxon>
        <taxon>fabids</taxon>
        <taxon>Cucurbitales</taxon>
        <taxon>Cucurbitaceae</taxon>
        <taxon>Cucurbiteae</taxon>
        <taxon>Cucurbita</taxon>
    </lineage>
</organism>
<dbReference type="Proteomes" id="UP000685013">
    <property type="component" value="Chromosome 3"/>
</dbReference>
<evidence type="ECO:0000313" key="2">
    <source>
        <dbReference type="EMBL" id="KAG6604083.1"/>
    </source>
</evidence>
<gene>
    <name evidence="2" type="ORF">SDJN03_04692</name>
</gene>